<feature type="domain" description="RING-type" evidence="2">
    <location>
        <begin position="445"/>
        <end position="544"/>
    </location>
</feature>
<evidence type="ECO:0000259" key="2">
    <source>
        <dbReference type="SMART" id="SM00184"/>
    </source>
</evidence>
<feature type="compositionally biased region" description="Basic and acidic residues" evidence="1">
    <location>
        <begin position="576"/>
        <end position="594"/>
    </location>
</feature>
<gene>
    <name evidence="3" type="ORF">SISSUDRAFT_991382</name>
</gene>
<dbReference type="Proteomes" id="UP000076798">
    <property type="component" value="Unassembled WGS sequence"/>
</dbReference>
<feature type="region of interest" description="Disordered" evidence="1">
    <location>
        <begin position="485"/>
        <end position="533"/>
    </location>
</feature>
<feature type="compositionally biased region" description="Low complexity" evidence="1">
    <location>
        <begin position="393"/>
        <end position="406"/>
    </location>
</feature>
<dbReference type="InterPro" id="IPR001841">
    <property type="entry name" value="Znf_RING"/>
</dbReference>
<dbReference type="OrthoDB" id="1711136at2759"/>
<protein>
    <recommendedName>
        <fullName evidence="2">RING-type domain-containing protein</fullName>
    </recommendedName>
</protein>
<feature type="compositionally biased region" description="Low complexity" evidence="1">
    <location>
        <begin position="607"/>
        <end position="616"/>
    </location>
</feature>
<reference evidence="3 4" key="1">
    <citation type="journal article" date="2016" name="Mol. Biol. Evol.">
        <title>Comparative Genomics of Early-Diverging Mushroom-Forming Fungi Provides Insights into the Origins of Lignocellulose Decay Capabilities.</title>
        <authorList>
            <person name="Nagy L.G."/>
            <person name="Riley R."/>
            <person name="Tritt A."/>
            <person name="Adam C."/>
            <person name="Daum C."/>
            <person name="Floudas D."/>
            <person name="Sun H."/>
            <person name="Yadav J.S."/>
            <person name="Pangilinan J."/>
            <person name="Larsson K.H."/>
            <person name="Matsuura K."/>
            <person name="Barry K."/>
            <person name="Labutti K."/>
            <person name="Kuo R."/>
            <person name="Ohm R.A."/>
            <person name="Bhattacharya S.S."/>
            <person name="Shirouzu T."/>
            <person name="Yoshinaga Y."/>
            <person name="Martin F.M."/>
            <person name="Grigoriev I.V."/>
            <person name="Hibbett D.S."/>
        </authorList>
    </citation>
    <scope>NUCLEOTIDE SEQUENCE [LARGE SCALE GENOMIC DNA]</scope>
    <source>
        <strain evidence="3 4">HHB10207 ss-3</strain>
    </source>
</reference>
<proteinExistence type="predicted"/>
<dbReference type="GO" id="GO:0061630">
    <property type="term" value="F:ubiquitin protein ligase activity"/>
    <property type="evidence" value="ECO:0007669"/>
    <property type="project" value="UniProtKB-EC"/>
</dbReference>
<feature type="compositionally biased region" description="Gly residues" evidence="1">
    <location>
        <begin position="502"/>
        <end position="513"/>
    </location>
</feature>
<keyword evidence="4" id="KW-1185">Reference proteome</keyword>
<dbReference type="Gene3D" id="3.30.40.10">
    <property type="entry name" value="Zinc/RING finger domain, C3HC4 (zinc finger)"/>
    <property type="match status" value="1"/>
</dbReference>
<feature type="compositionally biased region" description="Basic and acidic residues" evidence="1">
    <location>
        <begin position="309"/>
        <end position="320"/>
    </location>
</feature>
<feature type="region of interest" description="Disordered" evidence="1">
    <location>
        <begin position="301"/>
        <end position="320"/>
    </location>
</feature>
<dbReference type="STRING" id="1314776.A0A165ZYK1"/>
<dbReference type="AlphaFoldDB" id="A0A165ZYK1"/>
<dbReference type="SMART" id="SM00184">
    <property type="entry name" value="RING"/>
    <property type="match status" value="1"/>
</dbReference>
<dbReference type="GO" id="GO:0016567">
    <property type="term" value="P:protein ubiquitination"/>
    <property type="evidence" value="ECO:0007669"/>
    <property type="project" value="TreeGrafter"/>
</dbReference>
<feature type="region of interest" description="Disordered" evidence="1">
    <location>
        <begin position="555"/>
        <end position="635"/>
    </location>
</feature>
<dbReference type="GO" id="GO:0008270">
    <property type="term" value="F:zinc ion binding"/>
    <property type="evidence" value="ECO:0007669"/>
    <property type="project" value="UniProtKB-KW"/>
</dbReference>
<organism evidence="3 4">
    <name type="scientific">Sistotremastrum suecicum HHB10207 ss-3</name>
    <dbReference type="NCBI Taxonomy" id="1314776"/>
    <lineage>
        <taxon>Eukaryota</taxon>
        <taxon>Fungi</taxon>
        <taxon>Dikarya</taxon>
        <taxon>Basidiomycota</taxon>
        <taxon>Agaricomycotina</taxon>
        <taxon>Agaricomycetes</taxon>
        <taxon>Sistotremastrales</taxon>
        <taxon>Sistotremastraceae</taxon>
        <taxon>Sistotremastrum</taxon>
    </lineage>
</organism>
<dbReference type="PANTHER" id="PTHR22996:SF0">
    <property type="entry name" value="RE60872P-RELATED"/>
    <property type="match status" value="1"/>
</dbReference>
<dbReference type="GO" id="GO:0005737">
    <property type="term" value="C:cytoplasm"/>
    <property type="evidence" value="ECO:0007669"/>
    <property type="project" value="TreeGrafter"/>
</dbReference>
<dbReference type="InterPro" id="IPR045194">
    <property type="entry name" value="MGRN1/RNF157-like"/>
</dbReference>
<evidence type="ECO:0000313" key="4">
    <source>
        <dbReference type="Proteomes" id="UP000076798"/>
    </source>
</evidence>
<evidence type="ECO:0000256" key="1">
    <source>
        <dbReference type="SAM" id="MobiDB-lite"/>
    </source>
</evidence>
<feature type="region of interest" description="Disordered" evidence="1">
    <location>
        <begin position="393"/>
        <end position="436"/>
    </location>
</feature>
<sequence length="635" mass="67007">HTQYSTWNRTRRLQMPPFVATSSNTRVPSGHGDAVIINMGDLVLSTQSPLQEASSSNGSNKAKSQTLFGPGIGIMSSGPKWTESSSAGANAKGKMGDELTPEVVKAWVAKSKETSQPTTTLQALVNLKRPSIKLSPLTHPSDSLDPSNSNPHLNLHMRTHGLEFEFDADAPKCLIQINVITPSSSSESDESTPMLLFEKVVEGGFGRYLRIEDGAVLELDKLDAARSEDLAISPLEPSPSSNIPTSASQPAGVNGMTPSASARTTGAGAKKRFSNFHFLKRHGHGHNSSVAGPALQVVDAESSSMPMPDKAKEEKEKEEGGVKITIQLEALDGDERPLECVNSQVTYLHVSGAGAASETHEEDKRPWIVKVVRREAVIGLHTFHLHEIYGLSSASAPSNPPSATSPANPPPTSPQHSYPPTSPTVTAPLTSPAHAEIDDDPTSECLLCLSSPREVVLLPCRHLVACKECAMNMVEFGAGGSLVHADSGEGATSTSHTDAPAGAGGEGGGGEGGSTATAAPTVTPTTTTTHRRKRKAKGWYCPVCRQPYTSLLRITTVPPEKDMSLRESTSADGDGESTRTAHPPEHDHEHDHAHAGNMNGESADPLGANGNANGNGNEERPGFLRSISRIGARSA</sequence>
<evidence type="ECO:0000313" key="3">
    <source>
        <dbReference type="EMBL" id="KZT34769.1"/>
    </source>
</evidence>
<dbReference type="InterPro" id="IPR013083">
    <property type="entry name" value="Znf_RING/FYVE/PHD"/>
</dbReference>
<feature type="region of interest" description="Disordered" evidence="1">
    <location>
        <begin position="231"/>
        <end position="267"/>
    </location>
</feature>
<dbReference type="Pfam" id="PF13920">
    <property type="entry name" value="zf-C3HC4_3"/>
    <property type="match status" value="1"/>
</dbReference>
<accession>A0A165ZYK1</accession>
<dbReference type="EMBL" id="KV428166">
    <property type="protein sequence ID" value="KZT34769.1"/>
    <property type="molecule type" value="Genomic_DNA"/>
</dbReference>
<feature type="compositionally biased region" description="Polar residues" evidence="1">
    <location>
        <begin position="238"/>
        <end position="264"/>
    </location>
</feature>
<dbReference type="PANTHER" id="PTHR22996">
    <property type="entry name" value="MAHOGUNIN"/>
    <property type="match status" value="1"/>
</dbReference>
<name>A0A165ZYK1_9AGAM</name>
<feature type="non-terminal residue" evidence="3">
    <location>
        <position position="1"/>
    </location>
</feature>
<feature type="compositionally biased region" description="Low complexity" evidence="1">
    <location>
        <begin position="514"/>
        <end position="528"/>
    </location>
</feature>